<evidence type="ECO:0000313" key="2">
    <source>
        <dbReference type="EMBL" id="QBO58737.1"/>
    </source>
</evidence>
<dbReference type="OrthoDB" id="1275273at2"/>
<dbReference type="Proteomes" id="UP000294419">
    <property type="component" value="Chromosome"/>
</dbReference>
<dbReference type="EMBL" id="CP037954">
    <property type="protein sequence ID" value="QBO58737.1"/>
    <property type="molecule type" value="Genomic_DNA"/>
</dbReference>
<organism evidence="2 3">
    <name type="scientific">Chryseobacterium salivictor</name>
    <dbReference type="NCBI Taxonomy" id="2547600"/>
    <lineage>
        <taxon>Bacteria</taxon>
        <taxon>Pseudomonadati</taxon>
        <taxon>Bacteroidota</taxon>
        <taxon>Flavobacteriia</taxon>
        <taxon>Flavobacteriales</taxon>
        <taxon>Weeksellaceae</taxon>
        <taxon>Chryseobacterium group</taxon>
        <taxon>Chryseobacterium</taxon>
    </lineage>
</organism>
<reference evidence="2 3" key="1">
    <citation type="submission" date="2019-03" db="EMBL/GenBank/DDBJ databases">
        <authorList>
            <person name="Kim H."/>
            <person name="Yu S.-M."/>
        </authorList>
    </citation>
    <scope>NUCLEOTIDE SEQUENCE [LARGE SCALE GENOMIC DNA]</scope>
    <source>
        <strain evidence="2 3">NBC122</strain>
    </source>
</reference>
<dbReference type="RefSeq" id="WP_133440142.1">
    <property type="nucleotide sequence ID" value="NZ_CP037954.1"/>
</dbReference>
<dbReference type="AlphaFoldDB" id="A0A4P6ZGS8"/>
<keyword evidence="3" id="KW-1185">Reference proteome</keyword>
<proteinExistence type="predicted"/>
<feature type="region of interest" description="Disordered" evidence="1">
    <location>
        <begin position="33"/>
        <end position="70"/>
    </location>
</feature>
<accession>A0A4P6ZGS8</accession>
<protein>
    <submittedName>
        <fullName evidence="2">Uncharacterized protein</fullName>
    </submittedName>
</protein>
<gene>
    <name evidence="2" type="ORF">NBC122_01929</name>
</gene>
<evidence type="ECO:0000313" key="3">
    <source>
        <dbReference type="Proteomes" id="UP000294419"/>
    </source>
</evidence>
<dbReference type="KEGG" id="csal:NBC122_01929"/>
<sequence length="70" mass="7180">MIQFLLMLLGLAWGNHNGNTTYYKNSNNVGIQTSTHTEGLDPGTETDGGDGTGGPHGPIGGNTGQTPPTP</sequence>
<evidence type="ECO:0000256" key="1">
    <source>
        <dbReference type="SAM" id="MobiDB-lite"/>
    </source>
</evidence>
<feature type="compositionally biased region" description="Gly residues" evidence="1">
    <location>
        <begin position="49"/>
        <end position="63"/>
    </location>
</feature>
<name>A0A4P6ZGS8_9FLAO</name>